<dbReference type="EMBL" id="JABSTV010000688">
    <property type="protein sequence ID" value="KAH7985865.1"/>
    <property type="molecule type" value="Genomic_DNA"/>
</dbReference>
<dbReference type="Pfam" id="PF13873">
    <property type="entry name" value="Myb_DNA-bind_5"/>
    <property type="match status" value="1"/>
</dbReference>
<evidence type="ECO:0000256" key="1">
    <source>
        <dbReference type="ARBA" id="ARBA00011764"/>
    </source>
</evidence>
<sequence length="60" mass="7275">MEKKKIFSEEERILLLDLLSRHRSVVESKRTDAAFMSRKRDSWKKIQDEFNCLHNVTPRK</sequence>
<dbReference type="InterPro" id="IPR028002">
    <property type="entry name" value="Myb_DNA-bind_5"/>
</dbReference>
<comment type="subunit">
    <text evidence="1">Self-associates forming complexes of several hundred monomers.</text>
</comment>
<reference evidence="5" key="1">
    <citation type="journal article" date="2020" name="Cell">
        <title>Large-Scale Comparative Analyses of Tick Genomes Elucidate Their Genetic Diversity and Vector Capacities.</title>
        <authorList>
            <consortium name="Tick Genome and Microbiome Consortium (TIGMIC)"/>
            <person name="Jia N."/>
            <person name="Wang J."/>
            <person name="Shi W."/>
            <person name="Du L."/>
            <person name="Sun Y."/>
            <person name="Zhan W."/>
            <person name="Jiang J.F."/>
            <person name="Wang Q."/>
            <person name="Zhang B."/>
            <person name="Ji P."/>
            <person name="Bell-Sakyi L."/>
            <person name="Cui X.M."/>
            <person name="Yuan T.T."/>
            <person name="Jiang B.G."/>
            <person name="Yang W.F."/>
            <person name="Lam T.T."/>
            <person name="Chang Q.C."/>
            <person name="Ding S.J."/>
            <person name="Wang X.J."/>
            <person name="Zhu J.G."/>
            <person name="Ruan X.D."/>
            <person name="Zhao L."/>
            <person name="Wei J.T."/>
            <person name="Ye R.Z."/>
            <person name="Que T.C."/>
            <person name="Du C.H."/>
            <person name="Zhou Y.H."/>
            <person name="Cheng J.X."/>
            <person name="Dai P.F."/>
            <person name="Guo W.B."/>
            <person name="Han X.H."/>
            <person name="Huang E.J."/>
            <person name="Li L.F."/>
            <person name="Wei W."/>
            <person name="Gao Y.C."/>
            <person name="Liu J.Z."/>
            <person name="Shao H.Z."/>
            <person name="Wang X."/>
            <person name="Wang C.C."/>
            <person name="Yang T.C."/>
            <person name="Huo Q.B."/>
            <person name="Li W."/>
            <person name="Chen H.Y."/>
            <person name="Chen S.E."/>
            <person name="Zhou L.G."/>
            <person name="Ni X.B."/>
            <person name="Tian J.H."/>
            <person name="Sheng Y."/>
            <person name="Liu T."/>
            <person name="Pan Y.S."/>
            <person name="Xia L.Y."/>
            <person name="Li J."/>
            <person name="Zhao F."/>
            <person name="Cao W.C."/>
        </authorList>
    </citation>
    <scope>NUCLEOTIDE SEQUENCE</scope>
    <source>
        <strain evidence="5">Rsan-2018</strain>
    </source>
</reference>
<name>A0A9D4PH88_RHISA</name>
<evidence type="ECO:0000259" key="4">
    <source>
        <dbReference type="Pfam" id="PF13873"/>
    </source>
</evidence>
<dbReference type="AlphaFoldDB" id="A0A9D4PH88"/>
<keyword evidence="7" id="KW-1185">Reference proteome</keyword>
<evidence type="ECO:0000256" key="2">
    <source>
        <dbReference type="ARBA" id="ARBA00016807"/>
    </source>
</evidence>
<evidence type="ECO:0000256" key="3">
    <source>
        <dbReference type="ARBA" id="ARBA00025466"/>
    </source>
</evidence>
<comment type="function">
    <text evidence="3">Involved in transvection phenomena (= synapsis-dependent gene expression), where the synaptic pairing of chromosomes carrying genes with which zeste interacts influences the expression of these genes. Zeste binds to DNA and stimulates transcription from a nearby promoter.</text>
</comment>
<evidence type="ECO:0000313" key="6">
    <source>
        <dbReference type="EMBL" id="KAH7985865.1"/>
    </source>
</evidence>
<evidence type="ECO:0000313" key="5">
    <source>
        <dbReference type="EMBL" id="KAH7943197.1"/>
    </source>
</evidence>
<feature type="domain" description="Myb/SANT-like DNA-binding" evidence="4">
    <location>
        <begin position="3"/>
        <end position="59"/>
    </location>
</feature>
<evidence type="ECO:0000313" key="7">
    <source>
        <dbReference type="Proteomes" id="UP000821837"/>
    </source>
</evidence>
<dbReference type="EMBL" id="JABSTV010001253">
    <property type="protein sequence ID" value="KAH7943197.1"/>
    <property type="molecule type" value="Genomic_DNA"/>
</dbReference>
<protein>
    <recommendedName>
        <fullName evidence="2">Regulatory protein zeste</fullName>
    </recommendedName>
</protein>
<comment type="caution">
    <text evidence="5">The sequence shown here is derived from an EMBL/GenBank/DDBJ whole genome shotgun (WGS) entry which is preliminary data.</text>
</comment>
<organism evidence="5 7">
    <name type="scientific">Rhipicephalus sanguineus</name>
    <name type="common">Brown dog tick</name>
    <name type="synonym">Ixodes sanguineus</name>
    <dbReference type="NCBI Taxonomy" id="34632"/>
    <lineage>
        <taxon>Eukaryota</taxon>
        <taxon>Metazoa</taxon>
        <taxon>Ecdysozoa</taxon>
        <taxon>Arthropoda</taxon>
        <taxon>Chelicerata</taxon>
        <taxon>Arachnida</taxon>
        <taxon>Acari</taxon>
        <taxon>Parasitiformes</taxon>
        <taxon>Ixodida</taxon>
        <taxon>Ixodoidea</taxon>
        <taxon>Ixodidae</taxon>
        <taxon>Rhipicephalinae</taxon>
        <taxon>Rhipicephalus</taxon>
        <taxon>Rhipicephalus</taxon>
    </lineage>
</organism>
<reference evidence="5" key="2">
    <citation type="submission" date="2021-09" db="EMBL/GenBank/DDBJ databases">
        <authorList>
            <person name="Jia N."/>
            <person name="Wang J."/>
            <person name="Shi W."/>
            <person name="Du L."/>
            <person name="Sun Y."/>
            <person name="Zhan W."/>
            <person name="Jiang J."/>
            <person name="Wang Q."/>
            <person name="Zhang B."/>
            <person name="Ji P."/>
            <person name="Sakyi L.B."/>
            <person name="Cui X."/>
            <person name="Yuan T."/>
            <person name="Jiang B."/>
            <person name="Yang W."/>
            <person name="Lam T.T.-Y."/>
            <person name="Chang Q."/>
            <person name="Ding S."/>
            <person name="Wang X."/>
            <person name="Zhu J."/>
            <person name="Ruan X."/>
            <person name="Zhao L."/>
            <person name="Wei J."/>
            <person name="Que T."/>
            <person name="Du C."/>
            <person name="Cheng J."/>
            <person name="Dai P."/>
            <person name="Han X."/>
            <person name="Huang E."/>
            <person name="Gao Y."/>
            <person name="Liu J."/>
            <person name="Shao H."/>
            <person name="Ye R."/>
            <person name="Li L."/>
            <person name="Wei W."/>
            <person name="Wang X."/>
            <person name="Wang C."/>
            <person name="Huo Q."/>
            <person name="Li W."/>
            <person name="Guo W."/>
            <person name="Chen H."/>
            <person name="Chen S."/>
            <person name="Zhou L."/>
            <person name="Zhou L."/>
            <person name="Ni X."/>
            <person name="Tian J."/>
            <person name="Zhou Y."/>
            <person name="Sheng Y."/>
            <person name="Liu T."/>
            <person name="Pan Y."/>
            <person name="Xia L."/>
            <person name="Li J."/>
            <person name="Zhao F."/>
            <person name="Cao W."/>
        </authorList>
    </citation>
    <scope>NUCLEOTIDE SEQUENCE</scope>
    <source>
        <strain evidence="5">Rsan-2018</strain>
        <tissue evidence="5">Larvae</tissue>
    </source>
</reference>
<proteinExistence type="predicted"/>
<gene>
    <name evidence="5" type="ORF">HPB52_006293</name>
    <name evidence="6" type="ORF">HPB52_025346</name>
</gene>
<accession>A0A9D4PH88</accession>
<dbReference type="Proteomes" id="UP000821837">
    <property type="component" value="Unassembled WGS sequence"/>
</dbReference>